<evidence type="ECO:0000259" key="5">
    <source>
        <dbReference type="PROSITE" id="PS01180"/>
    </source>
</evidence>
<reference evidence="7 8" key="1">
    <citation type="submission" date="2020-04" db="EMBL/GenBank/DDBJ databases">
        <authorList>
            <person name="Laetsch R D."/>
            <person name="Stevens L."/>
            <person name="Kumar S."/>
            <person name="Blaxter L. M."/>
        </authorList>
    </citation>
    <scope>NUCLEOTIDE SEQUENCE [LARGE SCALE GENOMIC DNA]</scope>
</reference>
<name>A0A8S1E0S8_9PELO</name>
<dbReference type="InterPro" id="IPR035914">
    <property type="entry name" value="Sperma_CUB_dom_sf"/>
</dbReference>
<sequence length="381" mass="42610">MSPSNCIFAAALLLCSTFACVAGDSECPLGWTFDASTTDCYLLTTELYSFDEAKQFCESVGGQMAYIDFTTKRDDYVVLTNGSFLQPWMGTRRNLTTGKFYNINGAYLSLSVWLKNEPSADGDCATLRGLQPAGLKATPCYKLQPAFCYQSPALCNGGNFGGLSVRKGSIKSPGFPVQYYNNLNCNYLITSPNNTYITISFDVFKIEEWYDSLTIFDGDSKNYSNYIGTVSSYNKESFETTSNKAFLVFKTDYRYTDIGWSLNWEAKTISTPITQTGSNGTMTSPNYPMNYDPYTEQIYNINVAYGFNINMTIDTFKTEQVHDYLAIYDGRIRNNQTLVAKLSGMQVAPWSFRSSGSAISMVFVSDGSLQYKGWQLTWTIC</sequence>
<dbReference type="SMART" id="SM00034">
    <property type="entry name" value="CLECT"/>
    <property type="match status" value="1"/>
</dbReference>
<dbReference type="InterPro" id="IPR016187">
    <property type="entry name" value="CTDL_fold"/>
</dbReference>
<keyword evidence="8" id="KW-1185">Reference proteome</keyword>
<dbReference type="Gene3D" id="2.60.120.290">
    <property type="entry name" value="Spermadhesin, CUB domain"/>
    <property type="match status" value="2"/>
</dbReference>
<protein>
    <recommendedName>
        <fullName evidence="9">CUB domain-containing protein</fullName>
    </recommendedName>
</protein>
<dbReference type="SUPFAM" id="SSF49854">
    <property type="entry name" value="Spermadhesin, CUB domain"/>
    <property type="match status" value="2"/>
</dbReference>
<evidence type="ECO:0000313" key="7">
    <source>
        <dbReference type="EMBL" id="CAB3397268.1"/>
    </source>
</evidence>
<dbReference type="CDD" id="cd00037">
    <property type="entry name" value="CLECT"/>
    <property type="match status" value="1"/>
</dbReference>
<dbReference type="InterPro" id="IPR000859">
    <property type="entry name" value="CUB_dom"/>
</dbReference>
<evidence type="ECO:0000313" key="8">
    <source>
        <dbReference type="Proteomes" id="UP000494206"/>
    </source>
</evidence>
<gene>
    <name evidence="7" type="ORF">CBOVIS_LOCUS705</name>
</gene>
<dbReference type="PANTHER" id="PTHR24251">
    <property type="entry name" value="OVOCHYMASE-RELATED"/>
    <property type="match status" value="1"/>
</dbReference>
<dbReference type="PROSITE" id="PS50041">
    <property type="entry name" value="C_TYPE_LECTIN_2"/>
    <property type="match status" value="1"/>
</dbReference>
<dbReference type="CDD" id="cd00041">
    <property type="entry name" value="CUB"/>
    <property type="match status" value="2"/>
</dbReference>
<dbReference type="SUPFAM" id="SSF56436">
    <property type="entry name" value="C-type lectin-like"/>
    <property type="match status" value="1"/>
</dbReference>
<keyword evidence="4" id="KW-0732">Signal</keyword>
<evidence type="ECO:0000259" key="6">
    <source>
        <dbReference type="PROSITE" id="PS50041"/>
    </source>
</evidence>
<evidence type="ECO:0000256" key="1">
    <source>
        <dbReference type="ARBA" id="ARBA00022737"/>
    </source>
</evidence>
<keyword evidence="2" id="KW-1015">Disulfide bond</keyword>
<dbReference type="EMBL" id="CADEPM010000001">
    <property type="protein sequence ID" value="CAB3397268.1"/>
    <property type="molecule type" value="Genomic_DNA"/>
</dbReference>
<keyword evidence="1" id="KW-0677">Repeat</keyword>
<evidence type="ECO:0000256" key="2">
    <source>
        <dbReference type="ARBA" id="ARBA00023157"/>
    </source>
</evidence>
<evidence type="ECO:0000256" key="4">
    <source>
        <dbReference type="SAM" id="SignalP"/>
    </source>
</evidence>
<comment type="caution">
    <text evidence="3">Lacks conserved residue(s) required for the propagation of feature annotation.</text>
</comment>
<dbReference type="Pfam" id="PF00431">
    <property type="entry name" value="CUB"/>
    <property type="match status" value="2"/>
</dbReference>
<dbReference type="InterPro" id="IPR016186">
    <property type="entry name" value="C-type_lectin-like/link_sf"/>
</dbReference>
<comment type="caution">
    <text evidence="7">The sequence shown here is derived from an EMBL/GenBank/DDBJ whole genome shotgun (WGS) entry which is preliminary data.</text>
</comment>
<organism evidence="7 8">
    <name type="scientific">Caenorhabditis bovis</name>
    <dbReference type="NCBI Taxonomy" id="2654633"/>
    <lineage>
        <taxon>Eukaryota</taxon>
        <taxon>Metazoa</taxon>
        <taxon>Ecdysozoa</taxon>
        <taxon>Nematoda</taxon>
        <taxon>Chromadorea</taxon>
        <taxon>Rhabditida</taxon>
        <taxon>Rhabditina</taxon>
        <taxon>Rhabditomorpha</taxon>
        <taxon>Rhabditoidea</taxon>
        <taxon>Rhabditidae</taxon>
        <taxon>Peloderinae</taxon>
        <taxon>Caenorhabditis</taxon>
    </lineage>
</organism>
<evidence type="ECO:0000256" key="3">
    <source>
        <dbReference type="PROSITE-ProRule" id="PRU00059"/>
    </source>
</evidence>
<dbReference type="InterPro" id="IPR001304">
    <property type="entry name" value="C-type_lectin-like"/>
</dbReference>
<evidence type="ECO:0008006" key="9">
    <source>
        <dbReference type="Google" id="ProtNLM"/>
    </source>
</evidence>
<feature type="domain" description="CUB" evidence="5">
    <location>
        <begin position="269"/>
        <end position="381"/>
    </location>
</feature>
<dbReference type="PROSITE" id="PS01180">
    <property type="entry name" value="CUB"/>
    <property type="match status" value="2"/>
</dbReference>
<feature type="domain" description="C-type lectin" evidence="6">
    <location>
        <begin position="36"/>
        <end position="149"/>
    </location>
</feature>
<accession>A0A8S1E0S8</accession>
<dbReference type="Pfam" id="PF00059">
    <property type="entry name" value="Lectin_C"/>
    <property type="match status" value="1"/>
</dbReference>
<feature type="chain" id="PRO_5035869716" description="CUB domain-containing protein" evidence="4">
    <location>
        <begin position="24"/>
        <end position="381"/>
    </location>
</feature>
<dbReference type="Proteomes" id="UP000494206">
    <property type="component" value="Unassembled WGS sequence"/>
</dbReference>
<dbReference type="AlphaFoldDB" id="A0A8S1E0S8"/>
<feature type="domain" description="CUB" evidence="5">
    <location>
        <begin position="155"/>
        <end position="267"/>
    </location>
</feature>
<dbReference type="SMART" id="SM00042">
    <property type="entry name" value="CUB"/>
    <property type="match status" value="2"/>
</dbReference>
<feature type="signal peptide" evidence="4">
    <location>
        <begin position="1"/>
        <end position="23"/>
    </location>
</feature>
<dbReference type="OrthoDB" id="5808499at2759"/>
<proteinExistence type="predicted"/>
<dbReference type="Gene3D" id="3.10.100.10">
    <property type="entry name" value="Mannose-Binding Protein A, subunit A"/>
    <property type="match status" value="1"/>
</dbReference>